<sequence>METLINFAFWLYVGLAAIAISAGFYFDAYERGHADGYDEGFDAAKNVNRSITERDASLLMSQEDVQ</sequence>
<dbReference type="Proteomes" id="UP000549250">
    <property type="component" value="Unassembled WGS sequence"/>
</dbReference>
<keyword evidence="1" id="KW-1133">Transmembrane helix</keyword>
<keyword evidence="1" id="KW-0812">Transmembrane</keyword>
<reference evidence="2 3" key="1">
    <citation type="submission" date="2020-08" db="EMBL/GenBank/DDBJ databases">
        <title>Genomic Encyclopedia of Type Strains, Phase III (KMG-III): the genomes of soil and plant-associated and newly described type strains.</title>
        <authorList>
            <person name="Whitman W."/>
        </authorList>
    </citation>
    <scope>NUCLEOTIDE SEQUENCE [LARGE SCALE GENOMIC DNA]</scope>
    <source>
        <strain evidence="2 3">CECT 4462</strain>
    </source>
</reference>
<gene>
    <name evidence="2" type="ORF">FHR87_002151</name>
</gene>
<organism evidence="2 3">
    <name type="scientific">Azomonas macrocytogenes</name>
    <name type="common">Azotobacter macrocytogenes</name>
    <dbReference type="NCBI Taxonomy" id="69962"/>
    <lineage>
        <taxon>Bacteria</taxon>
        <taxon>Pseudomonadati</taxon>
        <taxon>Pseudomonadota</taxon>
        <taxon>Gammaproteobacteria</taxon>
        <taxon>Pseudomonadales</taxon>
        <taxon>Pseudomonadaceae</taxon>
        <taxon>Azomonas</taxon>
    </lineage>
</organism>
<dbReference type="RefSeq" id="WP_183166664.1">
    <property type="nucleotide sequence ID" value="NZ_JACHXI010000009.1"/>
</dbReference>
<keyword evidence="1" id="KW-0472">Membrane</keyword>
<comment type="caution">
    <text evidence="2">The sequence shown here is derived from an EMBL/GenBank/DDBJ whole genome shotgun (WGS) entry which is preliminary data.</text>
</comment>
<dbReference type="EMBL" id="JACHXI010000009">
    <property type="protein sequence ID" value="MBB3103754.1"/>
    <property type="molecule type" value="Genomic_DNA"/>
</dbReference>
<protein>
    <submittedName>
        <fullName evidence="2">Uncharacterized protein</fullName>
    </submittedName>
</protein>
<name>A0A839T631_AZOMA</name>
<evidence type="ECO:0000313" key="3">
    <source>
        <dbReference type="Proteomes" id="UP000549250"/>
    </source>
</evidence>
<evidence type="ECO:0000313" key="2">
    <source>
        <dbReference type="EMBL" id="MBB3103754.1"/>
    </source>
</evidence>
<dbReference type="AlphaFoldDB" id="A0A839T631"/>
<evidence type="ECO:0000256" key="1">
    <source>
        <dbReference type="SAM" id="Phobius"/>
    </source>
</evidence>
<proteinExistence type="predicted"/>
<accession>A0A839T631</accession>
<feature type="transmembrane region" description="Helical" evidence="1">
    <location>
        <begin position="7"/>
        <end position="26"/>
    </location>
</feature>
<keyword evidence="3" id="KW-1185">Reference proteome</keyword>